<dbReference type="Proteomes" id="UP000294530">
    <property type="component" value="Unassembled WGS sequence"/>
</dbReference>
<name>A0A976FIG9_BRELC</name>
<dbReference type="GeneID" id="94343877"/>
<organism evidence="1 2">
    <name type="scientific">Bremia lactucae</name>
    <name type="common">Lettuce downy mildew</name>
    <dbReference type="NCBI Taxonomy" id="4779"/>
    <lineage>
        <taxon>Eukaryota</taxon>
        <taxon>Sar</taxon>
        <taxon>Stramenopiles</taxon>
        <taxon>Oomycota</taxon>
        <taxon>Peronosporomycetes</taxon>
        <taxon>Peronosporales</taxon>
        <taxon>Peronosporaceae</taxon>
        <taxon>Bremia</taxon>
    </lineage>
</organism>
<gene>
    <name evidence="1" type="ORF">CCR75_000098</name>
</gene>
<keyword evidence="2" id="KW-1185">Reference proteome</keyword>
<dbReference type="AlphaFoldDB" id="A0A976FIG9"/>
<proteinExistence type="predicted"/>
<evidence type="ECO:0000313" key="2">
    <source>
        <dbReference type="Proteomes" id="UP000294530"/>
    </source>
</evidence>
<comment type="caution">
    <text evidence="1">The sequence shown here is derived from an EMBL/GenBank/DDBJ whole genome shotgun (WGS) entry which is preliminary data.</text>
</comment>
<dbReference type="RefSeq" id="XP_067816598.1">
    <property type="nucleotide sequence ID" value="XM_067958206.1"/>
</dbReference>
<evidence type="ECO:0000313" key="1">
    <source>
        <dbReference type="EMBL" id="TDH67099.1"/>
    </source>
</evidence>
<dbReference type="EMBL" id="SHOA02000014">
    <property type="protein sequence ID" value="TDH67099.1"/>
    <property type="molecule type" value="Genomic_DNA"/>
</dbReference>
<dbReference type="KEGG" id="blac:94343877"/>
<accession>A0A976FIG9</accession>
<protein>
    <submittedName>
        <fullName evidence="1">Uncharacterized protein</fullName>
    </submittedName>
</protein>
<reference evidence="1 2" key="1">
    <citation type="journal article" date="2021" name="Genome Biol.">
        <title>AFLAP: assembly-free linkage analysis pipeline using k-mers from genome sequencing data.</title>
        <authorList>
            <person name="Fletcher K."/>
            <person name="Zhang L."/>
            <person name="Gil J."/>
            <person name="Han R."/>
            <person name="Cavanaugh K."/>
            <person name="Michelmore R."/>
        </authorList>
    </citation>
    <scope>NUCLEOTIDE SEQUENCE [LARGE SCALE GENOMIC DNA]</scope>
    <source>
        <strain evidence="1 2">SF5</strain>
    </source>
</reference>
<sequence>MGDMAKVSIANSTNANTCSFDCSRELSITAIKMAAFSEIVPLKLECNKKLPTTMSKENFSLKFDIEQTIKGTAYHPMPELM</sequence>